<dbReference type="Proteomes" id="UP000441208">
    <property type="component" value="Unassembled WGS sequence"/>
</dbReference>
<proteinExistence type="predicted"/>
<evidence type="ECO:0000313" key="2">
    <source>
        <dbReference type="EMBL" id="KAE9011517.1"/>
    </source>
</evidence>
<reference evidence="11 12" key="1">
    <citation type="submission" date="2018-08" db="EMBL/GenBank/DDBJ databases">
        <title>Genomic investigation of the strawberry pathogen Phytophthora fragariae indicates pathogenicity is determined by transcriptional variation in three key races.</title>
        <authorList>
            <person name="Adams T.M."/>
            <person name="Armitage A.D."/>
            <person name="Sobczyk M.K."/>
            <person name="Bates H.J."/>
            <person name="Dunwell J.M."/>
            <person name="Nellist C.F."/>
            <person name="Harrison R.J."/>
        </authorList>
    </citation>
    <scope>NUCLEOTIDE SEQUENCE [LARGE SCALE GENOMIC DNA]</scope>
    <source>
        <strain evidence="9 13">A4</strain>
        <strain evidence="8 14">BC-1</strain>
        <strain evidence="7 18">BC-23</strain>
        <strain evidence="6 12">NOV-27</strain>
        <strain evidence="5 15">NOV-5</strain>
        <strain evidence="3 16">NOV-71</strain>
        <strain evidence="10 19">NOV-77</strain>
        <strain evidence="1 11">NOV-9</strain>
        <strain evidence="4 20">ONT-3</strain>
        <strain evidence="2 17">SCRP245</strain>
    </source>
</reference>
<evidence type="ECO:0000313" key="3">
    <source>
        <dbReference type="EMBL" id="KAE9113673.1"/>
    </source>
</evidence>
<accession>A0A6A3U2L0</accession>
<gene>
    <name evidence="9" type="ORF">PF001_g9898</name>
    <name evidence="8" type="ORF">PF002_g11488</name>
    <name evidence="7" type="ORF">PF004_g9738</name>
    <name evidence="6" type="ORF">PF005_g10003</name>
    <name evidence="5" type="ORF">PF006_g9878</name>
    <name evidence="3" type="ORF">PF007_g10654</name>
    <name evidence="10" type="ORF">PF008_g9754</name>
    <name evidence="1" type="ORF">PF009_g11753</name>
    <name evidence="4" type="ORF">PF010_g9977</name>
    <name evidence="2" type="ORF">PF011_g9345</name>
</gene>
<evidence type="ECO:0000313" key="15">
    <source>
        <dbReference type="Proteomes" id="UP000440732"/>
    </source>
</evidence>
<dbReference type="Proteomes" id="UP000437068">
    <property type="component" value="Unassembled WGS sequence"/>
</dbReference>
<evidence type="ECO:0000313" key="18">
    <source>
        <dbReference type="Proteomes" id="UP000476176"/>
    </source>
</evidence>
<dbReference type="AlphaFoldDB" id="A0A6A3U2L0"/>
<dbReference type="Proteomes" id="UP000440732">
    <property type="component" value="Unassembled WGS sequence"/>
</dbReference>
<sequence>MTQPPKIWGSSPSWSRIISRRSALLALLRDVCVTREVNSDFAGDDFGGDRAVCALMADCSCSWCCNCCLNGGESGRARTSSPGAAPKKPSWSRAVRRRTSWLLGSTNLVWKSRPLACGAHCIGDVGFRKSWSPGVRYGVRVVGEFSCAA</sequence>
<dbReference type="Proteomes" id="UP000488956">
    <property type="component" value="Unassembled WGS sequence"/>
</dbReference>
<organism evidence="5 15">
    <name type="scientific">Phytophthora fragariae</name>
    <dbReference type="NCBI Taxonomy" id="53985"/>
    <lineage>
        <taxon>Eukaryota</taxon>
        <taxon>Sar</taxon>
        <taxon>Stramenopiles</taxon>
        <taxon>Oomycota</taxon>
        <taxon>Peronosporomycetes</taxon>
        <taxon>Peronosporales</taxon>
        <taxon>Peronosporaceae</taxon>
        <taxon>Phytophthora</taxon>
    </lineage>
</organism>
<protein>
    <submittedName>
        <fullName evidence="5">Uncharacterized protein</fullName>
    </submittedName>
</protein>
<dbReference type="Proteomes" id="UP000440367">
    <property type="component" value="Unassembled WGS sequence"/>
</dbReference>
<evidence type="ECO:0000313" key="5">
    <source>
        <dbReference type="EMBL" id="KAE9145253.1"/>
    </source>
</evidence>
<comment type="caution">
    <text evidence="5">The sequence shown here is derived from an EMBL/GenBank/DDBJ whole genome shotgun (WGS) entry which is preliminary data.</text>
</comment>
<evidence type="ECO:0000313" key="7">
    <source>
        <dbReference type="EMBL" id="KAE9233110.1"/>
    </source>
</evidence>
<evidence type="ECO:0000313" key="1">
    <source>
        <dbReference type="EMBL" id="KAE8938361.1"/>
    </source>
</evidence>
<evidence type="ECO:0000313" key="12">
    <source>
        <dbReference type="Proteomes" id="UP000433483"/>
    </source>
</evidence>
<dbReference type="EMBL" id="QXGB01000463">
    <property type="protein sequence ID" value="KAE9213983.1"/>
    <property type="molecule type" value="Genomic_DNA"/>
</dbReference>
<dbReference type="EMBL" id="QXGC01000486">
    <property type="protein sequence ID" value="KAE9233110.1"/>
    <property type="molecule type" value="Genomic_DNA"/>
</dbReference>
<keyword evidence="12" id="KW-1185">Reference proteome</keyword>
<dbReference type="Proteomes" id="UP000433483">
    <property type="component" value="Unassembled WGS sequence"/>
</dbReference>
<evidence type="ECO:0000313" key="19">
    <source>
        <dbReference type="Proteomes" id="UP000486351"/>
    </source>
</evidence>
<evidence type="ECO:0000313" key="8">
    <source>
        <dbReference type="EMBL" id="KAE9235571.1"/>
    </source>
</evidence>
<dbReference type="EMBL" id="QXFW01000461">
    <property type="protein sequence ID" value="KAE9011517.1"/>
    <property type="molecule type" value="Genomic_DNA"/>
</dbReference>
<dbReference type="EMBL" id="QXFY01000474">
    <property type="protein sequence ID" value="KAE9343283.1"/>
    <property type="molecule type" value="Genomic_DNA"/>
</dbReference>
<evidence type="ECO:0000313" key="6">
    <source>
        <dbReference type="EMBL" id="KAE9213983.1"/>
    </source>
</evidence>
<evidence type="ECO:0000313" key="4">
    <source>
        <dbReference type="EMBL" id="KAE9113719.1"/>
    </source>
</evidence>
<dbReference type="EMBL" id="QXFX01000491">
    <property type="protein sequence ID" value="KAE9113719.1"/>
    <property type="molecule type" value="Genomic_DNA"/>
</dbReference>
<dbReference type="Proteomes" id="UP000460718">
    <property type="component" value="Unassembled WGS sequence"/>
</dbReference>
<dbReference type="Proteomes" id="UP000429523">
    <property type="component" value="Unassembled WGS sequence"/>
</dbReference>
<dbReference type="Proteomes" id="UP000486351">
    <property type="component" value="Unassembled WGS sequence"/>
</dbReference>
<evidence type="ECO:0000313" key="10">
    <source>
        <dbReference type="EMBL" id="KAE9343283.1"/>
    </source>
</evidence>
<evidence type="ECO:0000313" key="11">
    <source>
        <dbReference type="Proteomes" id="UP000429523"/>
    </source>
</evidence>
<evidence type="ECO:0000313" key="20">
    <source>
        <dbReference type="Proteomes" id="UP000488956"/>
    </source>
</evidence>
<dbReference type="Proteomes" id="UP000476176">
    <property type="component" value="Unassembled WGS sequence"/>
</dbReference>
<dbReference type="EMBL" id="QXGF01000563">
    <property type="protein sequence ID" value="KAE8938361.1"/>
    <property type="molecule type" value="Genomic_DNA"/>
</dbReference>
<evidence type="ECO:0000313" key="9">
    <source>
        <dbReference type="EMBL" id="KAE9311087.1"/>
    </source>
</evidence>
<dbReference type="EMBL" id="QXGD01000525">
    <property type="protein sequence ID" value="KAE9235571.1"/>
    <property type="molecule type" value="Genomic_DNA"/>
</dbReference>
<evidence type="ECO:0000313" key="16">
    <source>
        <dbReference type="Proteomes" id="UP000441208"/>
    </source>
</evidence>
<evidence type="ECO:0000313" key="13">
    <source>
        <dbReference type="Proteomes" id="UP000437068"/>
    </source>
</evidence>
<evidence type="ECO:0000313" key="17">
    <source>
        <dbReference type="Proteomes" id="UP000460718"/>
    </source>
</evidence>
<dbReference type="EMBL" id="QXGA01000483">
    <property type="protein sequence ID" value="KAE9145253.1"/>
    <property type="molecule type" value="Genomic_DNA"/>
</dbReference>
<dbReference type="EMBL" id="QXFZ01000510">
    <property type="protein sequence ID" value="KAE9113673.1"/>
    <property type="molecule type" value="Genomic_DNA"/>
</dbReference>
<dbReference type="EMBL" id="QXGE01000486">
    <property type="protein sequence ID" value="KAE9311087.1"/>
    <property type="molecule type" value="Genomic_DNA"/>
</dbReference>
<name>A0A6A3U2L0_9STRA</name>
<evidence type="ECO:0000313" key="14">
    <source>
        <dbReference type="Proteomes" id="UP000440367"/>
    </source>
</evidence>